<name>A0ABD5PDP8_9EURY</name>
<gene>
    <name evidence="1" type="ORF">ACFO0N_13710</name>
</gene>
<proteinExistence type="predicted"/>
<dbReference type="AlphaFoldDB" id="A0ABD5PDP8"/>
<dbReference type="RefSeq" id="WP_390208745.1">
    <property type="nucleotide sequence ID" value="NZ_JBHSDS010000007.1"/>
</dbReference>
<comment type="caution">
    <text evidence="1">The sequence shown here is derived from an EMBL/GenBank/DDBJ whole genome shotgun (WGS) entry which is preliminary data.</text>
</comment>
<protein>
    <recommendedName>
        <fullName evidence="3">CHAT domain-containing protein</fullName>
    </recommendedName>
</protein>
<dbReference type="Proteomes" id="UP001595921">
    <property type="component" value="Unassembled WGS sequence"/>
</dbReference>
<reference evidence="1 2" key="1">
    <citation type="journal article" date="2019" name="Int. J. Syst. Evol. Microbiol.">
        <title>The Global Catalogue of Microorganisms (GCM) 10K type strain sequencing project: providing services to taxonomists for standard genome sequencing and annotation.</title>
        <authorList>
            <consortium name="The Broad Institute Genomics Platform"/>
            <consortium name="The Broad Institute Genome Sequencing Center for Infectious Disease"/>
            <person name="Wu L."/>
            <person name="Ma J."/>
        </authorList>
    </citation>
    <scope>NUCLEOTIDE SEQUENCE [LARGE SCALE GENOMIC DNA]</scope>
    <source>
        <strain evidence="1 2">CGMCC 1.12553</strain>
    </source>
</reference>
<evidence type="ECO:0008006" key="3">
    <source>
        <dbReference type="Google" id="ProtNLM"/>
    </source>
</evidence>
<sequence>MYRTTAMIEVVSTEKGLRAVDARKNSIDVVTGDWAPTTVEDDVPSPTDVRVAGTTTSLRLPPAFVSVTRLDDNATFELGSETGPLELGDAEFLVRVSGNVNSYLRFSGPAEVSKPNYEATVLSFLRPTEVTLGFRSRVQSPSGTLTVPRTPAGVATALTHLSASNRTATPDRSFPTMRGHPPLVEFGEDTTVPTFLEGGTDDTELVLPAGLEYLFTAASLAHYLGATVTVERDADPLLRTAAADHRLGTLPEFERRVAALLRRCFLLDCLVRNAGPYGTDLAESALLETLSLDADTLYEASVGERVDAYLDAPFERVDADLPEWHLSMYVDPTYDHVGVLPYLLVSLPNVFLPRSDPLREDERLSRSLDDFYRNEVGDAVAVDLVKPHLGPGRIHGWLAPGTPIDVFKSVPAAYRNGTGYEWRADESISIVAVLNDSEMSGEHGEAARIYRERALDLDLDITVRERLSTEELARTFESSHDLVHYIGHCEETGLRCPDGTLSMSSLTESNAQTFFLNACGSFYEGLTLVEKGSVAGAVTFNKVLDADAARVGTSFARMLMHGFCLERALDLARRRIMMGKDYTVVGDGTHTLTQSESFIPVTMTLDPRADGRFDVEFDAFSAEKVGGHYQPHVPSSRRSYLHGNRAAFTLDHEATEEIISRADAPVVYDGDLHWSKDLVDLL</sequence>
<dbReference type="EMBL" id="JBHSDS010000007">
    <property type="protein sequence ID" value="MFC4359000.1"/>
    <property type="molecule type" value="Genomic_DNA"/>
</dbReference>
<organism evidence="1 2">
    <name type="scientific">Halobium salinum</name>
    <dbReference type="NCBI Taxonomy" id="1364940"/>
    <lineage>
        <taxon>Archaea</taxon>
        <taxon>Methanobacteriati</taxon>
        <taxon>Methanobacteriota</taxon>
        <taxon>Stenosarchaea group</taxon>
        <taxon>Halobacteria</taxon>
        <taxon>Halobacteriales</taxon>
        <taxon>Haloferacaceae</taxon>
        <taxon>Halobium</taxon>
    </lineage>
</organism>
<evidence type="ECO:0000313" key="1">
    <source>
        <dbReference type="EMBL" id="MFC4359000.1"/>
    </source>
</evidence>
<accession>A0ABD5PDP8</accession>
<keyword evidence="2" id="KW-1185">Reference proteome</keyword>
<evidence type="ECO:0000313" key="2">
    <source>
        <dbReference type="Proteomes" id="UP001595921"/>
    </source>
</evidence>